<dbReference type="InterPro" id="IPR027417">
    <property type="entry name" value="P-loop_NTPase"/>
</dbReference>
<evidence type="ECO:0008006" key="4">
    <source>
        <dbReference type="Google" id="ProtNLM"/>
    </source>
</evidence>
<protein>
    <recommendedName>
        <fullName evidence="4">ATPase</fullName>
    </recommendedName>
</protein>
<accession>A0A3B0Y091</accession>
<dbReference type="AlphaFoldDB" id="A0A3B0Y091"/>
<dbReference type="InterPro" id="IPR025420">
    <property type="entry name" value="DUF4143"/>
</dbReference>
<dbReference type="Pfam" id="PF13173">
    <property type="entry name" value="AAA_14"/>
    <property type="match status" value="1"/>
</dbReference>
<dbReference type="SUPFAM" id="SSF52540">
    <property type="entry name" value="P-loop containing nucleoside triphosphate hydrolases"/>
    <property type="match status" value="1"/>
</dbReference>
<feature type="domain" description="AAA" evidence="1">
    <location>
        <begin position="31"/>
        <end position="145"/>
    </location>
</feature>
<evidence type="ECO:0000259" key="1">
    <source>
        <dbReference type="Pfam" id="PF13173"/>
    </source>
</evidence>
<dbReference type="EMBL" id="UOFJ01000518">
    <property type="protein sequence ID" value="VAW70390.1"/>
    <property type="molecule type" value="Genomic_DNA"/>
</dbReference>
<dbReference type="PANTHER" id="PTHR43566:SF2">
    <property type="entry name" value="DUF4143 DOMAIN-CONTAINING PROTEIN"/>
    <property type="match status" value="1"/>
</dbReference>
<dbReference type="InterPro" id="IPR041682">
    <property type="entry name" value="AAA_14"/>
</dbReference>
<organism evidence="3">
    <name type="scientific">hydrothermal vent metagenome</name>
    <dbReference type="NCBI Taxonomy" id="652676"/>
    <lineage>
        <taxon>unclassified sequences</taxon>
        <taxon>metagenomes</taxon>
        <taxon>ecological metagenomes</taxon>
    </lineage>
</organism>
<name>A0A3B0Y091_9ZZZZ</name>
<feature type="domain" description="DUF4143" evidence="2">
    <location>
        <begin position="213"/>
        <end position="372"/>
    </location>
</feature>
<reference evidence="3" key="1">
    <citation type="submission" date="2018-06" db="EMBL/GenBank/DDBJ databases">
        <authorList>
            <person name="Zhirakovskaya E."/>
        </authorList>
    </citation>
    <scope>NUCLEOTIDE SEQUENCE</scope>
</reference>
<evidence type="ECO:0000259" key="2">
    <source>
        <dbReference type="Pfam" id="PF13635"/>
    </source>
</evidence>
<dbReference type="Pfam" id="PF13635">
    <property type="entry name" value="DUF4143"/>
    <property type="match status" value="1"/>
</dbReference>
<sequence length="419" mass="48793">MHFQTQGFKLQGMKQRHYGQLLEELLEFFPCVALLGVRQCGKTTLLQQLPEDWKILDLEKNSDYDLVARDPDLFLRLHPDKVALDESQLLPPLFSALRVAIDSNRNVSGRYIITGSSSPELIKSISESLAGRVAIMEIAPLSIGEAYEQSSNDFYQLISERCSLNELLSLKTDKSLDEISYYWLHGGYPEPWVKNNSRFRKLWLQNYLHTYIERDIIRLFPGLNREKYRMFIQMLGHLSGSIINYSDVARTLGISQPTVREYFQIAHGTFIWRHIPAYEKNVTKRIVKHPKGYIRDTGLLHFILHLNDLDMLLSHPQMGHSWESMVIENLLRELNCLGVHYDYYHYRTGGGAEIDLILEGEFGLIPIEIKYNQRTNQRNLRALRDFIEEHNCRYGIVINNDEQVRQYDEKIIGIPFACL</sequence>
<proteinExistence type="predicted"/>
<gene>
    <name evidence="3" type="ORF">MNBD_GAMMA10-3127</name>
</gene>
<evidence type="ECO:0000313" key="3">
    <source>
        <dbReference type="EMBL" id="VAW70390.1"/>
    </source>
</evidence>
<dbReference type="PANTHER" id="PTHR43566">
    <property type="entry name" value="CONSERVED PROTEIN"/>
    <property type="match status" value="1"/>
</dbReference>